<dbReference type="RefSeq" id="WP_147928980.1">
    <property type="nucleotide sequence ID" value="NZ_VOXD01000002.1"/>
</dbReference>
<dbReference type="PRINTS" id="PR01020">
    <property type="entry name" value="LPSBIOSNTHSS"/>
</dbReference>
<dbReference type="PANTHER" id="PTHR21342">
    <property type="entry name" value="PHOSPHOPANTETHEINE ADENYLYLTRANSFERASE"/>
    <property type="match status" value="1"/>
</dbReference>
<dbReference type="InterPro" id="IPR014729">
    <property type="entry name" value="Rossmann-like_a/b/a_fold"/>
</dbReference>
<evidence type="ECO:0000313" key="12">
    <source>
        <dbReference type="Proteomes" id="UP000321907"/>
    </source>
</evidence>
<dbReference type="InterPro" id="IPR001980">
    <property type="entry name" value="PPAT"/>
</dbReference>
<keyword evidence="1 9" id="KW-0963">Cytoplasm</keyword>
<gene>
    <name evidence="9 11" type="primary">coaD</name>
    <name evidence="11" type="ORF">FUA23_01730</name>
</gene>
<evidence type="ECO:0000256" key="6">
    <source>
        <dbReference type="ARBA" id="ARBA00022842"/>
    </source>
</evidence>
<comment type="subunit">
    <text evidence="9">Homohexamer.</text>
</comment>
<dbReference type="Pfam" id="PF01467">
    <property type="entry name" value="CTP_transf_like"/>
    <property type="match status" value="1"/>
</dbReference>
<dbReference type="GO" id="GO:0004595">
    <property type="term" value="F:pantetheine-phosphate adenylyltransferase activity"/>
    <property type="evidence" value="ECO:0007669"/>
    <property type="project" value="UniProtKB-UniRule"/>
</dbReference>
<dbReference type="EMBL" id="VOXD01000002">
    <property type="protein sequence ID" value="TXF91440.1"/>
    <property type="molecule type" value="Genomic_DNA"/>
</dbReference>
<dbReference type="SUPFAM" id="SSF52374">
    <property type="entry name" value="Nucleotidylyl transferase"/>
    <property type="match status" value="1"/>
</dbReference>
<dbReference type="Gene3D" id="3.40.50.620">
    <property type="entry name" value="HUPs"/>
    <property type="match status" value="1"/>
</dbReference>
<dbReference type="NCBIfam" id="TIGR00125">
    <property type="entry name" value="cyt_tran_rel"/>
    <property type="match status" value="1"/>
</dbReference>
<evidence type="ECO:0000313" key="11">
    <source>
        <dbReference type="EMBL" id="TXF91440.1"/>
    </source>
</evidence>
<keyword evidence="2 9" id="KW-0808">Transferase</keyword>
<dbReference type="Proteomes" id="UP000321907">
    <property type="component" value="Unassembled WGS sequence"/>
</dbReference>
<evidence type="ECO:0000256" key="5">
    <source>
        <dbReference type="ARBA" id="ARBA00022840"/>
    </source>
</evidence>
<feature type="binding site" evidence="9">
    <location>
        <position position="87"/>
    </location>
    <ligand>
        <name>substrate</name>
    </ligand>
</feature>
<evidence type="ECO:0000256" key="9">
    <source>
        <dbReference type="HAMAP-Rule" id="MF_00151"/>
    </source>
</evidence>
<feature type="binding site" evidence="9">
    <location>
        <position position="41"/>
    </location>
    <ligand>
        <name>substrate</name>
    </ligand>
</feature>
<evidence type="ECO:0000256" key="8">
    <source>
        <dbReference type="ARBA" id="ARBA00029346"/>
    </source>
</evidence>
<comment type="cofactor">
    <cofactor evidence="9">
        <name>Mg(2+)</name>
        <dbReference type="ChEBI" id="CHEBI:18420"/>
    </cofactor>
</comment>
<accession>A0A5C7G045</accession>
<dbReference type="InterPro" id="IPR004821">
    <property type="entry name" value="Cyt_trans-like"/>
</dbReference>
<dbReference type="EC" id="2.7.7.3" evidence="9"/>
<feature type="binding site" evidence="9">
    <location>
        <position position="73"/>
    </location>
    <ligand>
        <name>substrate</name>
    </ligand>
</feature>
<feature type="binding site" evidence="9">
    <location>
        <begin position="9"/>
        <end position="10"/>
    </location>
    <ligand>
        <name>ATP</name>
        <dbReference type="ChEBI" id="CHEBI:30616"/>
    </ligand>
</feature>
<feature type="binding site" evidence="9">
    <location>
        <position position="98"/>
    </location>
    <ligand>
        <name>ATP</name>
        <dbReference type="ChEBI" id="CHEBI:30616"/>
    </ligand>
</feature>
<feature type="binding site" evidence="9">
    <location>
        <begin position="88"/>
        <end position="90"/>
    </location>
    <ligand>
        <name>ATP</name>
        <dbReference type="ChEBI" id="CHEBI:30616"/>
    </ligand>
</feature>
<evidence type="ECO:0000256" key="3">
    <source>
        <dbReference type="ARBA" id="ARBA00022695"/>
    </source>
</evidence>
<name>A0A5C7G045_9BACT</name>
<comment type="similarity">
    <text evidence="9">Belongs to the bacterial CoaD family.</text>
</comment>
<sequence>MKTAVFPGSFDPITTGHAELVRRAVPLFDKIVVAVGVNSQKKYLFPLEQRLEWLQAVFADEPKVEVASFEGLTAHFCNKIDAKYLLRGLRNASDFDYEKTISQLNDIVGEGLETVFLISQPAFSHISSTIVREIIKGGGDASPFLPEGVEIPDA</sequence>
<dbReference type="NCBIfam" id="TIGR01510">
    <property type="entry name" value="coaD_prev_kdtB"/>
    <property type="match status" value="1"/>
</dbReference>
<feature type="binding site" evidence="9">
    <location>
        <position position="17"/>
    </location>
    <ligand>
        <name>ATP</name>
        <dbReference type="ChEBI" id="CHEBI:30616"/>
    </ligand>
</feature>
<organism evidence="11 12">
    <name type="scientific">Neolewinella aurantiaca</name>
    <dbReference type="NCBI Taxonomy" id="2602767"/>
    <lineage>
        <taxon>Bacteria</taxon>
        <taxon>Pseudomonadati</taxon>
        <taxon>Bacteroidota</taxon>
        <taxon>Saprospiria</taxon>
        <taxon>Saprospirales</taxon>
        <taxon>Lewinellaceae</taxon>
        <taxon>Neolewinella</taxon>
    </lineage>
</organism>
<dbReference type="UniPathway" id="UPA00241">
    <property type="reaction ID" value="UER00355"/>
</dbReference>
<dbReference type="CDD" id="cd02163">
    <property type="entry name" value="PPAT"/>
    <property type="match status" value="1"/>
</dbReference>
<comment type="function">
    <text evidence="9">Reversibly transfers an adenylyl group from ATP to 4'-phosphopantetheine, yielding dephospho-CoA (dPCoA) and pyrophosphate.</text>
</comment>
<dbReference type="GO" id="GO:0005737">
    <property type="term" value="C:cytoplasm"/>
    <property type="evidence" value="ECO:0007669"/>
    <property type="project" value="UniProtKB-SubCell"/>
</dbReference>
<dbReference type="OrthoDB" id="9806661at2"/>
<evidence type="ECO:0000256" key="2">
    <source>
        <dbReference type="ARBA" id="ARBA00022679"/>
    </source>
</evidence>
<keyword evidence="5 9" id="KW-0067">ATP-binding</keyword>
<comment type="catalytic activity">
    <reaction evidence="8 9">
        <text>(R)-4'-phosphopantetheine + ATP + H(+) = 3'-dephospho-CoA + diphosphate</text>
        <dbReference type="Rhea" id="RHEA:19801"/>
        <dbReference type="ChEBI" id="CHEBI:15378"/>
        <dbReference type="ChEBI" id="CHEBI:30616"/>
        <dbReference type="ChEBI" id="CHEBI:33019"/>
        <dbReference type="ChEBI" id="CHEBI:57328"/>
        <dbReference type="ChEBI" id="CHEBI:61723"/>
        <dbReference type="EC" id="2.7.7.3"/>
    </reaction>
</comment>
<dbReference type="GO" id="GO:0015937">
    <property type="term" value="P:coenzyme A biosynthetic process"/>
    <property type="evidence" value="ECO:0007669"/>
    <property type="project" value="UniProtKB-UniRule"/>
</dbReference>
<proteinExistence type="inferred from homology"/>
<keyword evidence="3 9" id="KW-0548">Nucleotidyltransferase</keyword>
<evidence type="ECO:0000256" key="1">
    <source>
        <dbReference type="ARBA" id="ARBA00022490"/>
    </source>
</evidence>
<dbReference type="HAMAP" id="MF_00151">
    <property type="entry name" value="PPAT_bact"/>
    <property type="match status" value="1"/>
</dbReference>
<comment type="caution">
    <text evidence="11">The sequence shown here is derived from an EMBL/GenBank/DDBJ whole genome shotgun (WGS) entry which is preliminary data.</text>
</comment>
<feature type="binding site" evidence="9">
    <location>
        <begin position="123"/>
        <end position="129"/>
    </location>
    <ligand>
        <name>ATP</name>
        <dbReference type="ChEBI" id="CHEBI:30616"/>
    </ligand>
</feature>
<reference evidence="11 12" key="1">
    <citation type="submission" date="2019-08" db="EMBL/GenBank/DDBJ databases">
        <title>Lewinella sp. strain SSH13 Genome sequencing and assembly.</title>
        <authorList>
            <person name="Kim I."/>
        </authorList>
    </citation>
    <scope>NUCLEOTIDE SEQUENCE [LARGE SCALE GENOMIC DNA]</scope>
    <source>
        <strain evidence="11 12">SSH13</strain>
    </source>
</reference>
<comment type="subcellular location">
    <subcellularLocation>
        <location evidence="9">Cytoplasm</location>
    </subcellularLocation>
</comment>
<feature type="domain" description="Cytidyltransferase-like" evidence="10">
    <location>
        <begin position="5"/>
        <end position="133"/>
    </location>
</feature>
<dbReference type="PANTHER" id="PTHR21342:SF1">
    <property type="entry name" value="PHOSPHOPANTETHEINE ADENYLYLTRANSFERASE"/>
    <property type="match status" value="1"/>
</dbReference>
<dbReference type="AlphaFoldDB" id="A0A5C7G045"/>
<keyword evidence="6 9" id="KW-0460">Magnesium</keyword>
<feature type="site" description="Transition state stabilizer" evidence="9">
    <location>
        <position position="17"/>
    </location>
</feature>
<keyword evidence="4 9" id="KW-0547">Nucleotide-binding</keyword>
<protein>
    <recommendedName>
        <fullName evidence="9">Phosphopantetheine adenylyltransferase</fullName>
        <ecNumber evidence="9">2.7.7.3</ecNumber>
    </recommendedName>
    <alternativeName>
        <fullName evidence="9">Dephospho-CoA pyrophosphorylase</fullName>
    </alternativeName>
    <alternativeName>
        <fullName evidence="9">Pantetheine-phosphate adenylyltransferase</fullName>
        <shortName evidence="9">PPAT</shortName>
    </alternativeName>
</protein>
<keyword evidence="12" id="KW-1185">Reference proteome</keyword>
<keyword evidence="7 9" id="KW-0173">Coenzyme A biosynthesis</keyword>
<evidence type="ECO:0000256" key="7">
    <source>
        <dbReference type="ARBA" id="ARBA00022993"/>
    </source>
</evidence>
<evidence type="ECO:0000259" key="10">
    <source>
        <dbReference type="Pfam" id="PF01467"/>
    </source>
</evidence>
<evidence type="ECO:0000256" key="4">
    <source>
        <dbReference type="ARBA" id="ARBA00022741"/>
    </source>
</evidence>
<dbReference type="GO" id="GO:0005524">
    <property type="term" value="F:ATP binding"/>
    <property type="evidence" value="ECO:0007669"/>
    <property type="project" value="UniProtKB-KW"/>
</dbReference>
<feature type="binding site" evidence="9">
    <location>
        <position position="9"/>
    </location>
    <ligand>
        <name>substrate</name>
    </ligand>
</feature>
<comment type="pathway">
    <text evidence="9">Cofactor biosynthesis; coenzyme A biosynthesis; CoA from (R)-pantothenate: step 4/5.</text>
</comment>